<dbReference type="InterPro" id="IPR010086">
    <property type="entry name" value="Flavodoxin_lc"/>
</dbReference>
<keyword evidence="5 8" id="KW-0285">Flavoprotein</keyword>
<keyword evidence="7 8" id="KW-0249">Electron transport</keyword>
<name>A0A420E8C0_9ALTE</name>
<evidence type="ECO:0000256" key="2">
    <source>
        <dbReference type="ARBA" id="ARBA00003297"/>
    </source>
</evidence>
<evidence type="ECO:0000313" key="10">
    <source>
        <dbReference type="EMBL" id="RKF15655.1"/>
    </source>
</evidence>
<dbReference type="NCBIfam" id="NF009023">
    <property type="entry name" value="PRK12359.1"/>
    <property type="match status" value="1"/>
</dbReference>
<evidence type="ECO:0000256" key="3">
    <source>
        <dbReference type="ARBA" id="ARBA00005267"/>
    </source>
</evidence>
<dbReference type="Proteomes" id="UP000286482">
    <property type="component" value="Unassembled WGS sequence"/>
</dbReference>
<evidence type="ECO:0000256" key="6">
    <source>
        <dbReference type="ARBA" id="ARBA00022643"/>
    </source>
</evidence>
<dbReference type="PIRSF" id="PIRSF038996">
    <property type="entry name" value="FldA"/>
    <property type="match status" value="1"/>
</dbReference>
<dbReference type="NCBIfam" id="TIGR01752">
    <property type="entry name" value="flav_long"/>
    <property type="match status" value="1"/>
</dbReference>
<dbReference type="RefSeq" id="WP_120355741.1">
    <property type="nucleotide sequence ID" value="NZ_RAQO01000008.1"/>
</dbReference>
<keyword evidence="6 8" id="KW-0288">FMN</keyword>
<dbReference type="PROSITE" id="PS00201">
    <property type="entry name" value="FLAVODOXIN"/>
    <property type="match status" value="1"/>
</dbReference>
<dbReference type="GO" id="GO:0010181">
    <property type="term" value="F:FMN binding"/>
    <property type="evidence" value="ECO:0007669"/>
    <property type="project" value="UniProtKB-UniRule"/>
</dbReference>
<dbReference type="Pfam" id="PF00258">
    <property type="entry name" value="Flavodoxin_1"/>
    <property type="match status" value="1"/>
</dbReference>
<dbReference type="NCBIfam" id="NF006739">
    <property type="entry name" value="PRK09267.1-5"/>
    <property type="match status" value="1"/>
</dbReference>
<dbReference type="InterPro" id="IPR008254">
    <property type="entry name" value="Flavodoxin/NO_synth"/>
</dbReference>
<dbReference type="OrthoDB" id="359268at2"/>
<accession>A0A420E8C0</accession>
<dbReference type="PANTHER" id="PTHR42809:SF3">
    <property type="entry name" value="FLAVODOXIN 2"/>
    <property type="match status" value="1"/>
</dbReference>
<dbReference type="GO" id="GO:0009055">
    <property type="term" value="F:electron transfer activity"/>
    <property type="evidence" value="ECO:0007669"/>
    <property type="project" value="UniProtKB-UniRule"/>
</dbReference>
<dbReference type="InterPro" id="IPR001226">
    <property type="entry name" value="Flavodoxin_CS"/>
</dbReference>
<organism evidence="10 11">
    <name type="scientific">Alginatibacterium sediminis</name>
    <dbReference type="NCBI Taxonomy" id="2164068"/>
    <lineage>
        <taxon>Bacteria</taxon>
        <taxon>Pseudomonadati</taxon>
        <taxon>Pseudomonadota</taxon>
        <taxon>Gammaproteobacteria</taxon>
        <taxon>Alteromonadales</taxon>
        <taxon>Alteromonadaceae</taxon>
        <taxon>Alginatibacterium</taxon>
    </lineage>
</organism>
<keyword evidence="11" id="KW-1185">Reference proteome</keyword>
<evidence type="ECO:0000256" key="1">
    <source>
        <dbReference type="ARBA" id="ARBA00001917"/>
    </source>
</evidence>
<dbReference type="PANTHER" id="PTHR42809">
    <property type="entry name" value="FLAVODOXIN 2"/>
    <property type="match status" value="1"/>
</dbReference>
<dbReference type="SUPFAM" id="SSF52218">
    <property type="entry name" value="Flavoproteins"/>
    <property type="match status" value="1"/>
</dbReference>
<evidence type="ECO:0000256" key="4">
    <source>
        <dbReference type="ARBA" id="ARBA00022448"/>
    </source>
</evidence>
<keyword evidence="4 8" id="KW-0813">Transport</keyword>
<dbReference type="InterPro" id="IPR029039">
    <property type="entry name" value="Flavoprotein-like_sf"/>
</dbReference>
<dbReference type="PROSITE" id="PS50902">
    <property type="entry name" value="FLAVODOXIN_LIKE"/>
    <property type="match status" value="1"/>
</dbReference>
<proteinExistence type="inferred from homology"/>
<dbReference type="EMBL" id="RAQO01000008">
    <property type="protein sequence ID" value="RKF15655.1"/>
    <property type="molecule type" value="Genomic_DNA"/>
</dbReference>
<evidence type="ECO:0000256" key="7">
    <source>
        <dbReference type="ARBA" id="ARBA00022982"/>
    </source>
</evidence>
<comment type="similarity">
    <text evidence="3 8">Belongs to the flavodoxin family.</text>
</comment>
<comment type="function">
    <text evidence="2 8">Low-potential electron donor to a number of redox enzymes.</text>
</comment>
<evidence type="ECO:0000256" key="5">
    <source>
        <dbReference type="ARBA" id="ARBA00022630"/>
    </source>
</evidence>
<comment type="cofactor">
    <cofactor evidence="1 8">
        <name>FMN</name>
        <dbReference type="ChEBI" id="CHEBI:58210"/>
    </cofactor>
</comment>
<gene>
    <name evidence="10" type="primary">fldB</name>
    <name evidence="10" type="ORF">DBZ36_14820</name>
</gene>
<protein>
    <recommendedName>
        <fullName evidence="8">Flavodoxin</fullName>
    </recommendedName>
</protein>
<evidence type="ECO:0000313" key="11">
    <source>
        <dbReference type="Proteomes" id="UP000286482"/>
    </source>
</evidence>
<dbReference type="AlphaFoldDB" id="A0A420E8C0"/>
<sequence length="173" mass="19701">MKIGLYYGSSTCYTEMSAEKIQAHFSENCLELHNIKDVGFSHIEDYPVLILGISTWDYGELQEDWQALWDNLDALDLENKTIAIFGQGDQLGYSEWFVDAIGILFEKLAPSGADFIGFWPNQGYEFDASKALTEDQSLFFGLPLDDENQYDLSDERIAQWCDQLKAELKQLSA</sequence>
<comment type="caution">
    <text evidence="10">The sequence shown here is derived from an EMBL/GenBank/DDBJ whole genome shotgun (WGS) entry which is preliminary data.</text>
</comment>
<evidence type="ECO:0000259" key="9">
    <source>
        <dbReference type="PROSITE" id="PS50902"/>
    </source>
</evidence>
<feature type="domain" description="Flavodoxin-like" evidence="9">
    <location>
        <begin position="3"/>
        <end position="165"/>
    </location>
</feature>
<evidence type="ECO:0000256" key="8">
    <source>
        <dbReference type="PIRNR" id="PIRNR038996"/>
    </source>
</evidence>
<dbReference type="Gene3D" id="3.40.50.360">
    <property type="match status" value="1"/>
</dbReference>
<reference evidence="10 11" key="1">
    <citation type="submission" date="2018-09" db="EMBL/GenBank/DDBJ databases">
        <authorList>
            <person name="Wang Z."/>
        </authorList>
    </citation>
    <scope>NUCLEOTIDE SEQUENCE [LARGE SCALE GENOMIC DNA]</scope>
    <source>
        <strain evidence="10 11">ALS 81</strain>
    </source>
</reference>
<dbReference type="InterPro" id="IPR050619">
    <property type="entry name" value="Flavodoxin"/>
</dbReference>